<dbReference type="OrthoDB" id="432970at2759"/>
<dbReference type="GeneID" id="34618674"/>
<dbReference type="PANTHER" id="PTHR13244:SF7">
    <property type="entry name" value="ZINC FINGER MYND DOMAIN-CONTAINING PROTEIN 10"/>
    <property type="match status" value="1"/>
</dbReference>
<proteinExistence type="predicted"/>
<dbReference type="PANTHER" id="PTHR13244">
    <property type="entry name" value="ZINC FINGER MYND DOMAIN CONTAINING PROTEIN 10"/>
    <property type="match status" value="1"/>
</dbReference>
<sequence length="500" mass="54572">MACGSSVQVYHEGLLASILETLLFHSAAAHAADAQLPDLVEYCNRKLQKLLLRSAKSATSTAADFGRRSAALEAAPLAAAKRTPEDLSDLQERQESEASFAAEMCALTLLRFIFDNRKSLQMTIMTLMLDQYDVLLTLIALLEHQPWRRQTSTGEHEVYEEQQVATVVCLIAASGVDDAEGHRGDVDKHQWGSFAASLAAADAVAAFFSWKTVERGDVRISKAEAQVSPRAFVAPDGLLCCFVADAAADEAVWLTIYGLIMDPDCRQRCVAGDRGAAAADAGVTSQLAAASGEGPFYGHLRWGAQQISTARVSQLGKSSRCRTVCECYCLQLRRHLNEVLYDQIPPLRDLHRYLEQPEMREHLLQEHSHEWEALAATARRHLCSNRTEDQQQALRGIADVIQAKIEMVIAKCRRCGRKVCHTLPRNDSGQRKAASSCLFYWPHKKPAGTACSLVSTGLELWGQGGCGASGSQAHRDMWLAGVANCALKSCPIATLGATYG</sequence>
<organism evidence="1 2">
    <name type="scientific">Cyclospora cayetanensis</name>
    <dbReference type="NCBI Taxonomy" id="88456"/>
    <lineage>
        <taxon>Eukaryota</taxon>
        <taxon>Sar</taxon>
        <taxon>Alveolata</taxon>
        <taxon>Apicomplexa</taxon>
        <taxon>Conoidasida</taxon>
        <taxon>Coccidia</taxon>
        <taxon>Eucoccidiorida</taxon>
        <taxon>Eimeriorina</taxon>
        <taxon>Eimeriidae</taxon>
        <taxon>Cyclospora</taxon>
    </lineage>
</organism>
<keyword evidence="1" id="KW-1185">Reference proteome</keyword>
<dbReference type="RefSeq" id="XP_026190671.1">
    <property type="nucleotide sequence ID" value="XM_026334886.1"/>
</dbReference>
<dbReference type="GO" id="GO:0005737">
    <property type="term" value="C:cytoplasm"/>
    <property type="evidence" value="ECO:0007669"/>
    <property type="project" value="TreeGrafter"/>
</dbReference>
<protein>
    <submittedName>
        <fullName evidence="2">Uncharacterized protein LOC34618674</fullName>
    </submittedName>
</protein>
<dbReference type="InterPro" id="IPR052298">
    <property type="entry name" value="ZMYND10"/>
</dbReference>
<dbReference type="AlphaFoldDB" id="A0A6P6RS81"/>
<gene>
    <name evidence="2" type="primary">LOC34618674</name>
</gene>
<evidence type="ECO:0000313" key="2">
    <source>
        <dbReference type="RefSeq" id="XP_026190671.1"/>
    </source>
</evidence>
<dbReference type="Proteomes" id="UP000515125">
    <property type="component" value="Unplaced"/>
</dbReference>
<accession>A0A6P6RS81</accession>
<reference evidence="2" key="1">
    <citation type="submission" date="2025-08" db="UniProtKB">
        <authorList>
            <consortium name="RefSeq"/>
        </authorList>
    </citation>
    <scope>IDENTIFICATION</scope>
</reference>
<name>A0A6P6RS81_9EIME</name>
<evidence type="ECO:0000313" key="1">
    <source>
        <dbReference type="Proteomes" id="UP000515125"/>
    </source>
</evidence>